<dbReference type="Gene3D" id="3.40.50.300">
    <property type="entry name" value="P-loop containing nucleotide triphosphate hydrolases"/>
    <property type="match status" value="1"/>
</dbReference>
<evidence type="ECO:0000256" key="5">
    <source>
        <dbReference type="SAM" id="MobiDB-lite"/>
    </source>
</evidence>
<dbReference type="InterPro" id="IPR033690">
    <property type="entry name" value="Adenylat_kinase_CS"/>
</dbReference>
<name>A0A1W0E4I4_9MICR</name>
<accession>A0A1W0E4I4</accession>
<evidence type="ECO:0000313" key="6">
    <source>
        <dbReference type="EMBL" id="OQS54109.1"/>
    </source>
</evidence>
<evidence type="ECO:0000256" key="2">
    <source>
        <dbReference type="ARBA" id="ARBA00022741"/>
    </source>
</evidence>
<dbReference type="GO" id="GO:0005524">
    <property type="term" value="F:ATP binding"/>
    <property type="evidence" value="ECO:0007669"/>
    <property type="project" value="InterPro"/>
</dbReference>
<evidence type="ECO:0000256" key="1">
    <source>
        <dbReference type="ARBA" id="ARBA00022679"/>
    </source>
</evidence>
<keyword evidence="7" id="KW-1185">Reference proteome</keyword>
<keyword evidence="2" id="KW-0547">Nucleotide-binding</keyword>
<dbReference type="CDD" id="cd01428">
    <property type="entry name" value="ADK"/>
    <property type="match status" value="1"/>
</dbReference>
<dbReference type="GO" id="GO:0019205">
    <property type="term" value="F:nucleobase-containing compound kinase activity"/>
    <property type="evidence" value="ECO:0007669"/>
    <property type="project" value="InterPro"/>
</dbReference>
<dbReference type="InterPro" id="IPR027417">
    <property type="entry name" value="P-loop_NTPase"/>
</dbReference>
<feature type="compositionally biased region" description="Low complexity" evidence="5">
    <location>
        <begin position="70"/>
        <end position="96"/>
    </location>
</feature>
<dbReference type="AlphaFoldDB" id="A0A1W0E4I4"/>
<reference evidence="6 7" key="1">
    <citation type="journal article" date="2017" name="Environ. Microbiol.">
        <title>Decay of the glycolytic pathway and adaptation to intranuclear parasitism within Enterocytozoonidae microsporidia.</title>
        <authorList>
            <person name="Wiredu Boakye D."/>
            <person name="Jaroenlak P."/>
            <person name="Prachumwat A."/>
            <person name="Williams T.A."/>
            <person name="Bateman K.S."/>
            <person name="Itsathitphaisarn O."/>
            <person name="Sritunyalucksana K."/>
            <person name="Paszkiewicz K.H."/>
            <person name="Moore K.A."/>
            <person name="Stentiford G.D."/>
            <person name="Williams B.A."/>
        </authorList>
    </citation>
    <scope>NUCLEOTIDE SEQUENCE [LARGE SCALE GENOMIC DNA]</scope>
    <source>
        <strain evidence="6 7">TH1</strain>
    </source>
</reference>
<dbReference type="InterPro" id="IPR000850">
    <property type="entry name" value="Adenylat/UMP-CMP_kin"/>
</dbReference>
<evidence type="ECO:0000256" key="4">
    <source>
        <dbReference type="RuleBase" id="RU003330"/>
    </source>
</evidence>
<dbReference type="STRING" id="646526.A0A1W0E4I4"/>
<feature type="region of interest" description="Disordered" evidence="5">
    <location>
        <begin position="70"/>
        <end position="102"/>
    </location>
</feature>
<dbReference type="OrthoDB" id="439792at2759"/>
<organism evidence="6 7">
    <name type="scientific">Ecytonucleospora hepatopenaei</name>
    <dbReference type="NCBI Taxonomy" id="646526"/>
    <lineage>
        <taxon>Eukaryota</taxon>
        <taxon>Fungi</taxon>
        <taxon>Fungi incertae sedis</taxon>
        <taxon>Microsporidia</taxon>
        <taxon>Enterocytozoonidae</taxon>
        <taxon>Ecytonucleospora</taxon>
    </lineage>
</organism>
<evidence type="ECO:0000256" key="3">
    <source>
        <dbReference type="ARBA" id="ARBA00022777"/>
    </source>
</evidence>
<dbReference type="PRINTS" id="PR00094">
    <property type="entry name" value="ADENYLTKNASE"/>
</dbReference>
<keyword evidence="3 4" id="KW-0418">Kinase</keyword>
<protein>
    <submittedName>
        <fullName evidence="6">Adk</fullName>
    </submittedName>
</protein>
<dbReference type="VEuPathDB" id="MicrosporidiaDB:EHP00_2029"/>
<dbReference type="PANTHER" id="PTHR23359">
    <property type="entry name" value="NUCLEOTIDE KINASE"/>
    <property type="match status" value="1"/>
</dbReference>
<evidence type="ECO:0000313" key="7">
    <source>
        <dbReference type="Proteomes" id="UP000192758"/>
    </source>
</evidence>
<sequence length="258" mass="29233">MIKYNNSTNKSNIQSYNSDITNKCKYSKIAIFGLPASGKGTLAEKIAKQFNLKHISSGDILRREFKENKINNNNSNTTNKINITNSNTNNNSNTTNDQESSINKGGFATDEYIINLLSNYVPDDNYILDGFPRTIAQIDVFDIDMGILIDVSEEVALKRMEIRRNTNISDNTNISSNTNNSVCNNTNISNNICNISNNTNISNIRNDDNYDTFINRLHMYKHNTQPVVDELNSRNKLIIVDGNKNKEEVLEKVLNYIM</sequence>
<dbReference type="EMBL" id="MNPJ01000022">
    <property type="protein sequence ID" value="OQS54109.1"/>
    <property type="molecule type" value="Genomic_DNA"/>
</dbReference>
<keyword evidence="1 4" id="KW-0808">Transferase</keyword>
<dbReference type="SUPFAM" id="SSF52540">
    <property type="entry name" value="P-loop containing nucleoside triphosphate hydrolases"/>
    <property type="match status" value="1"/>
</dbReference>
<comment type="caution">
    <text evidence="6">The sequence shown here is derived from an EMBL/GenBank/DDBJ whole genome shotgun (WGS) entry which is preliminary data.</text>
</comment>
<dbReference type="Pfam" id="PF13207">
    <property type="entry name" value="AAA_17"/>
    <property type="match status" value="1"/>
</dbReference>
<comment type="similarity">
    <text evidence="4">Belongs to the adenylate kinase family.</text>
</comment>
<proteinExistence type="inferred from homology"/>
<gene>
    <name evidence="6" type="primary">adk</name>
    <name evidence="6" type="ORF">EHP00_2029</name>
</gene>
<dbReference type="PROSITE" id="PS00113">
    <property type="entry name" value="ADENYLATE_KINASE"/>
    <property type="match status" value="1"/>
</dbReference>
<dbReference type="GO" id="GO:0006139">
    <property type="term" value="P:nucleobase-containing compound metabolic process"/>
    <property type="evidence" value="ECO:0007669"/>
    <property type="project" value="InterPro"/>
</dbReference>
<dbReference type="Proteomes" id="UP000192758">
    <property type="component" value="Unassembled WGS sequence"/>
</dbReference>
<dbReference type="HAMAP" id="MF_00235">
    <property type="entry name" value="Adenylate_kinase_Adk"/>
    <property type="match status" value="1"/>
</dbReference>